<keyword evidence="2" id="KW-1185">Reference proteome</keyword>
<name>A0ABS4CJW5_9ENTE</name>
<reference evidence="1 2" key="1">
    <citation type="submission" date="2020-12" db="EMBL/GenBank/DDBJ databases">
        <title>Vagococcus allomyrinae sp. nov. and Enterococcus lavae sp. nov., isolated from the larvae of Allomyrina dichotoma.</title>
        <authorList>
            <person name="Lee S.D."/>
        </authorList>
    </citation>
    <scope>NUCLEOTIDE SEQUENCE [LARGE SCALE GENOMIC DNA]</scope>
    <source>
        <strain evidence="1 2">BWM-S5</strain>
    </source>
</reference>
<sequence>MKAKKIIISLLAVLTVSFISGIVPLENNPFGAETAEAASAHYSEWVTINGIGCPIGFKSGTTSWGAPYRMYLQNYYHQNGKTYAYYSGYYYY</sequence>
<dbReference type="EMBL" id="JAEDXU010000005">
    <property type="protein sequence ID" value="MBP1046760.1"/>
    <property type="molecule type" value="Genomic_DNA"/>
</dbReference>
<protein>
    <recommendedName>
        <fullName evidence="3">Bacteriocin</fullName>
    </recommendedName>
</protein>
<gene>
    <name evidence="1" type="ORF">I6N96_10830</name>
</gene>
<organism evidence="1 2">
    <name type="scientific">Enterococcus larvae</name>
    <dbReference type="NCBI Taxonomy" id="2794352"/>
    <lineage>
        <taxon>Bacteria</taxon>
        <taxon>Bacillati</taxon>
        <taxon>Bacillota</taxon>
        <taxon>Bacilli</taxon>
        <taxon>Lactobacillales</taxon>
        <taxon>Enterococcaceae</taxon>
        <taxon>Enterococcus</taxon>
    </lineage>
</organism>
<dbReference type="RefSeq" id="WP_209557560.1">
    <property type="nucleotide sequence ID" value="NZ_JAEDXU010000005.1"/>
</dbReference>
<evidence type="ECO:0008006" key="3">
    <source>
        <dbReference type="Google" id="ProtNLM"/>
    </source>
</evidence>
<evidence type="ECO:0000313" key="1">
    <source>
        <dbReference type="EMBL" id="MBP1046760.1"/>
    </source>
</evidence>
<evidence type="ECO:0000313" key="2">
    <source>
        <dbReference type="Proteomes" id="UP000673375"/>
    </source>
</evidence>
<proteinExistence type="predicted"/>
<dbReference type="Proteomes" id="UP000673375">
    <property type="component" value="Unassembled WGS sequence"/>
</dbReference>
<comment type="caution">
    <text evidence="1">The sequence shown here is derived from an EMBL/GenBank/DDBJ whole genome shotgun (WGS) entry which is preliminary data.</text>
</comment>
<accession>A0ABS4CJW5</accession>